<proteinExistence type="predicted"/>
<evidence type="ECO:0000313" key="2">
    <source>
        <dbReference type="EMBL" id="MBA2872809.1"/>
    </source>
</evidence>
<feature type="transmembrane region" description="Helical" evidence="1">
    <location>
        <begin position="68"/>
        <end position="87"/>
    </location>
</feature>
<feature type="transmembrane region" description="Helical" evidence="1">
    <location>
        <begin position="37"/>
        <end position="56"/>
    </location>
</feature>
<sequence>MGIRLVKISVIYFAIGVCLGLYMSISHSFTLTPVHVHMNLLGWTALTLAGILYHLFPQTASTKLAKTHFWLHNIGLPLMMGGLAFVVNGKTALIPVTAAGGTIVTISVLIFTMNMLLHLKEAQVDTNKNQTLG</sequence>
<dbReference type="InterPro" id="IPR036927">
    <property type="entry name" value="Cyt_c_oxase-like_su1_sf"/>
</dbReference>
<evidence type="ECO:0000256" key="1">
    <source>
        <dbReference type="SAM" id="Phobius"/>
    </source>
</evidence>
<accession>A0A7V9Z2F1</accession>
<dbReference type="SUPFAM" id="SSF81442">
    <property type="entry name" value="Cytochrome c oxidase subunit I-like"/>
    <property type="match status" value="1"/>
</dbReference>
<evidence type="ECO:0000313" key="3">
    <source>
        <dbReference type="Proteomes" id="UP000580891"/>
    </source>
</evidence>
<dbReference type="Gene3D" id="1.20.210.10">
    <property type="entry name" value="Cytochrome c oxidase-like, subunit I domain"/>
    <property type="match status" value="1"/>
</dbReference>
<name>A0A7V9Z2F1_9BACL</name>
<feature type="transmembrane region" description="Helical" evidence="1">
    <location>
        <begin position="5"/>
        <end position="25"/>
    </location>
</feature>
<gene>
    <name evidence="2" type="ORF">HNQ85_003122</name>
</gene>
<keyword evidence="1" id="KW-0812">Transmembrane</keyword>
<keyword evidence="1" id="KW-0472">Membrane</keyword>
<feature type="transmembrane region" description="Helical" evidence="1">
    <location>
        <begin position="93"/>
        <end position="117"/>
    </location>
</feature>
<protein>
    <submittedName>
        <fullName evidence="2">Cbb3-type cytochrome oxidase subunit 1</fullName>
    </submittedName>
</protein>
<keyword evidence="3" id="KW-1185">Reference proteome</keyword>
<keyword evidence="1" id="KW-1133">Transmembrane helix</keyword>
<dbReference type="Proteomes" id="UP000580891">
    <property type="component" value="Unassembled WGS sequence"/>
</dbReference>
<dbReference type="EMBL" id="JACDUU010000009">
    <property type="protein sequence ID" value="MBA2872809.1"/>
    <property type="molecule type" value="Genomic_DNA"/>
</dbReference>
<organism evidence="2 3">
    <name type="scientific">[Anoxybacillus] calidus</name>
    <dbReference type="NCBI Taxonomy" id="575178"/>
    <lineage>
        <taxon>Bacteria</taxon>
        <taxon>Bacillati</taxon>
        <taxon>Bacillota</taxon>
        <taxon>Bacilli</taxon>
        <taxon>Bacillales</taxon>
        <taxon>Anoxybacillaceae</taxon>
        <taxon>Paranoxybacillus</taxon>
    </lineage>
</organism>
<dbReference type="RefSeq" id="WP_181538563.1">
    <property type="nucleotide sequence ID" value="NZ_JACDUU010000009.1"/>
</dbReference>
<reference evidence="2 3" key="1">
    <citation type="submission" date="2020-07" db="EMBL/GenBank/DDBJ databases">
        <title>Genomic Encyclopedia of Type Strains, Phase IV (KMG-IV): sequencing the most valuable type-strain genomes for metagenomic binning, comparative biology and taxonomic classification.</title>
        <authorList>
            <person name="Goeker M."/>
        </authorList>
    </citation>
    <scope>NUCLEOTIDE SEQUENCE [LARGE SCALE GENOMIC DNA]</scope>
    <source>
        <strain evidence="2 3">DSM 25220</strain>
    </source>
</reference>
<dbReference type="AlphaFoldDB" id="A0A7V9Z2F1"/>
<comment type="caution">
    <text evidence="2">The sequence shown here is derived from an EMBL/GenBank/DDBJ whole genome shotgun (WGS) entry which is preliminary data.</text>
</comment>